<keyword evidence="2" id="KW-1185">Reference proteome</keyword>
<evidence type="ECO:0000313" key="2">
    <source>
        <dbReference type="Proteomes" id="UP001193501"/>
    </source>
</evidence>
<proteinExistence type="predicted"/>
<gene>
    <name evidence="1" type="ORF">GV832_12310</name>
</gene>
<dbReference type="Proteomes" id="UP001193501">
    <property type="component" value="Unassembled WGS sequence"/>
</dbReference>
<sequence length="156" mass="16582">MAWDQWTADCGACAALCCIHLPFDEGPDFAHDKPAGKRCRHLAGRDCKLHGQLETKGYPGCARYDCLGAGQRATALGGEAEVFAALRRLHDDHLTLAAAGQLPLPPEAEAERLGLLSHIGASEDLDAAAALAYATSPLPAEVRAFLKGLKPLLSRR</sequence>
<accession>A0AAE4Y9C2</accession>
<organism evidence="1 2">
    <name type="scientific">Stagnihabitans tardus</name>
    <dbReference type="NCBI Taxonomy" id="2699202"/>
    <lineage>
        <taxon>Bacteria</taxon>
        <taxon>Pseudomonadati</taxon>
        <taxon>Pseudomonadota</taxon>
        <taxon>Alphaproteobacteria</taxon>
        <taxon>Rhodobacterales</taxon>
        <taxon>Paracoccaceae</taxon>
        <taxon>Stagnihabitans</taxon>
    </lineage>
</organism>
<evidence type="ECO:0000313" key="1">
    <source>
        <dbReference type="EMBL" id="NBZ88366.1"/>
    </source>
</evidence>
<dbReference type="EMBL" id="JAABNR010000010">
    <property type="protein sequence ID" value="NBZ88366.1"/>
    <property type="molecule type" value="Genomic_DNA"/>
</dbReference>
<reference evidence="1" key="1">
    <citation type="submission" date="2020-01" db="EMBL/GenBank/DDBJ databases">
        <authorList>
            <person name="Chen W.-M."/>
        </authorList>
    </citation>
    <scope>NUCLEOTIDE SEQUENCE</scope>
    <source>
        <strain evidence="1">CYK-10</strain>
    </source>
</reference>
<comment type="caution">
    <text evidence="1">The sequence shown here is derived from an EMBL/GenBank/DDBJ whole genome shotgun (WGS) entry which is preliminary data.</text>
</comment>
<dbReference type="RefSeq" id="WP_168775179.1">
    <property type="nucleotide sequence ID" value="NZ_JAABNR010000010.1"/>
</dbReference>
<name>A0AAE4Y9C2_9RHOB</name>
<dbReference type="AlphaFoldDB" id="A0AAE4Y9C2"/>
<protein>
    <submittedName>
        <fullName evidence="1">Uncharacterized protein</fullName>
    </submittedName>
</protein>